<evidence type="ECO:0000313" key="1">
    <source>
        <dbReference type="EMBL" id="KAI8004761.1"/>
    </source>
</evidence>
<keyword evidence="2" id="KW-1185">Reference proteome</keyword>
<dbReference type="Proteomes" id="UP001060215">
    <property type="component" value="Chromosome 9"/>
</dbReference>
<proteinExistence type="predicted"/>
<reference evidence="1 2" key="1">
    <citation type="journal article" date="2022" name="Plant J.">
        <title>Chromosome-level genome of Camellia lanceoleosa provides a valuable resource for understanding genome evolution and self-incompatibility.</title>
        <authorList>
            <person name="Gong W."/>
            <person name="Xiao S."/>
            <person name="Wang L."/>
            <person name="Liao Z."/>
            <person name="Chang Y."/>
            <person name="Mo W."/>
            <person name="Hu G."/>
            <person name="Li W."/>
            <person name="Zhao G."/>
            <person name="Zhu H."/>
            <person name="Hu X."/>
            <person name="Ji K."/>
            <person name="Xiang X."/>
            <person name="Song Q."/>
            <person name="Yuan D."/>
            <person name="Jin S."/>
            <person name="Zhang L."/>
        </authorList>
    </citation>
    <scope>NUCLEOTIDE SEQUENCE [LARGE SCALE GENOMIC DNA]</scope>
    <source>
        <strain evidence="1">SQ_2022a</strain>
    </source>
</reference>
<dbReference type="EMBL" id="CM045766">
    <property type="protein sequence ID" value="KAI8004761.1"/>
    <property type="molecule type" value="Genomic_DNA"/>
</dbReference>
<evidence type="ECO:0000313" key="2">
    <source>
        <dbReference type="Proteomes" id="UP001060215"/>
    </source>
</evidence>
<comment type="caution">
    <text evidence="1">The sequence shown here is derived from an EMBL/GenBank/DDBJ whole genome shotgun (WGS) entry which is preliminary data.</text>
</comment>
<accession>A0ACC0GXB0</accession>
<sequence>MDMVVGLGKLPSEIGNLVNLEVLSAASGSLTGPIPSFIFNMSSLRVIDFKNNSLSGSLPLDIQYDLPFLKELRLDSNKLSAQFPPGLWECKWLQILSLESNDFTGSISNNIGNLTLLRELSLGLNKLTGTSQTLLGLFPTSLHSKSVAVVWKPLAPLKTQDLNFTLCEGALPEEIGNLNLERLSVSFTCLTYLIPSQIFNKSTTRIIILDGNQFSSHLPSSLGL</sequence>
<gene>
    <name evidence="1" type="ORF">LOK49_LG08G01714</name>
</gene>
<organism evidence="1 2">
    <name type="scientific">Camellia lanceoleosa</name>
    <dbReference type="NCBI Taxonomy" id="1840588"/>
    <lineage>
        <taxon>Eukaryota</taxon>
        <taxon>Viridiplantae</taxon>
        <taxon>Streptophyta</taxon>
        <taxon>Embryophyta</taxon>
        <taxon>Tracheophyta</taxon>
        <taxon>Spermatophyta</taxon>
        <taxon>Magnoliopsida</taxon>
        <taxon>eudicotyledons</taxon>
        <taxon>Gunneridae</taxon>
        <taxon>Pentapetalae</taxon>
        <taxon>asterids</taxon>
        <taxon>Ericales</taxon>
        <taxon>Theaceae</taxon>
        <taxon>Camellia</taxon>
    </lineage>
</organism>
<protein>
    <submittedName>
        <fullName evidence="1">Leucine-rich repeat receptor protein kinase MSP1</fullName>
    </submittedName>
</protein>
<keyword evidence="1" id="KW-0808">Transferase</keyword>
<keyword evidence="1" id="KW-0418">Kinase</keyword>
<keyword evidence="1" id="KW-0675">Receptor</keyword>
<name>A0ACC0GXB0_9ERIC</name>